<dbReference type="Proteomes" id="UP000681722">
    <property type="component" value="Unassembled WGS sequence"/>
</dbReference>
<evidence type="ECO:0000313" key="4">
    <source>
        <dbReference type="Proteomes" id="UP000663829"/>
    </source>
</evidence>
<evidence type="ECO:0000313" key="2">
    <source>
        <dbReference type="EMBL" id="CAF1114999.1"/>
    </source>
</evidence>
<dbReference type="GO" id="GO:0006281">
    <property type="term" value="P:DNA repair"/>
    <property type="evidence" value="ECO:0007669"/>
    <property type="project" value="InterPro"/>
</dbReference>
<sequence length="249" mass="28733">MSKLWSSDDPSVWLAEYSSLDDKNSSLASVYKSRIQQLNKSNLLELNNWINEELPSIVKSRSPFHILKNELSQLMKWKLLHGQYRPRLQQLVESNSETTIIDCTKRAYTIAQQTSNNQEQYLSLVKSAIKILCELHGVGPATASAVLSIIEPNQFPFMDDEAMNSIPKLKPIKYTIEHYLLFVQEIRKKVQILQKNSLDSDNKQFWTANRCVQCLWSEKHSQTVSKKVKRTNSSDDETTARKKTRKSNI</sequence>
<dbReference type="InterPro" id="IPR011257">
    <property type="entry name" value="DNA_glycosylase"/>
</dbReference>
<dbReference type="OrthoDB" id="8249012at2759"/>
<dbReference type="PANTHER" id="PTHR21521:SF0">
    <property type="entry name" value="AMUN, ISOFORM A"/>
    <property type="match status" value="1"/>
</dbReference>
<dbReference type="PANTHER" id="PTHR21521">
    <property type="entry name" value="AMUN, ISOFORM A"/>
    <property type="match status" value="1"/>
</dbReference>
<accession>A0A814Q5N2</accession>
<name>A0A814Q5N2_9BILA</name>
<feature type="region of interest" description="Disordered" evidence="1">
    <location>
        <begin position="225"/>
        <end position="249"/>
    </location>
</feature>
<dbReference type="GO" id="GO:0003824">
    <property type="term" value="F:catalytic activity"/>
    <property type="evidence" value="ECO:0007669"/>
    <property type="project" value="InterPro"/>
</dbReference>
<protein>
    <submittedName>
        <fullName evidence="2">Uncharacterized protein</fullName>
    </submittedName>
</protein>
<dbReference type="EMBL" id="CAJOBC010005882">
    <property type="protein sequence ID" value="CAF3878993.1"/>
    <property type="molecule type" value="Genomic_DNA"/>
</dbReference>
<proteinExistence type="predicted"/>
<evidence type="ECO:0000313" key="3">
    <source>
        <dbReference type="EMBL" id="CAF3878993.1"/>
    </source>
</evidence>
<evidence type="ECO:0000256" key="1">
    <source>
        <dbReference type="SAM" id="MobiDB-lite"/>
    </source>
</evidence>
<organism evidence="2 4">
    <name type="scientific">Didymodactylos carnosus</name>
    <dbReference type="NCBI Taxonomy" id="1234261"/>
    <lineage>
        <taxon>Eukaryota</taxon>
        <taxon>Metazoa</taxon>
        <taxon>Spiralia</taxon>
        <taxon>Gnathifera</taxon>
        <taxon>Rotifera</taxon>
        <taxon>Eurotatoria</taxon>
        <taxon>Bdelloidea</taxon>
        <taxon>Philodinida</taxon>
        <taxon>Philodinidae</taxon>
        <taxon>Didymodactylos</taxon>
    </lineage>
</organism>
<reference evidence="2" key="1">
    <citation type="submission" date="2021-02" db="EMBL/GenBank/DDBJ databases">
        <authorList>
            <person name="Nowell W R."/>
        </authorList>
    </citation>
    <scope>NUCLEOTIDE SEQUENCE</scope>
</reference>
<dbReference type="SUPFAM" id="SSF48150">
    <property type="entry name" value="DNA-glycosylase"/>
    <property type="match status" value="1"/>
</dbReference>
<dbReference type="Proteomes" id="UP000663829">
    <property type="component" value="Unassembled WGS sequence"/>
</dbReference>
<keyword evidence="4" id="KW-1185">Reference proteome</keyword>
<dbReference type="AlphaFoldDB" id="A0A814Q5N2"/>
<dbReference type="EMBL" id="CAJNOQ010005883">
    <property type="protein sequence ID" value="CAF1114999.1"/>
    <property type="molecule type" value="Genomic_DNA"/>
</dbReference>
<gene>
    <name evidence="2" type="ORF">GPM918_LOCUS19413</name>
    <name evidence="3" type="ORF">SRO942_LOCUS19409</name>
</gene>
<comment type="caution">
    <text evidence="2">The sequence shown here is derived from an EMBL/GenBank/DDBJ whole genome shotgun (WGS) entry which is preliminary data.</text>
</comment>